<dbReference type="PANTHER" id="PTHR39199">
    <property type="entry name" value="BLR5128 PROTEIN"/>
    <property type="match status" value="1"/>
</dbReference>
<dbReference type="InterPro" id="IPR027795">
    <property type="entry name" value="CASTOR_ACT_dom"/>
</dbReference>
<gene>
    <name evidence="3" type="ORF">ACE1CI_16685</name>
</gene>
<dbReference type="Gene3D" id="3.30.2130.10">
    <property type="entry name" value="VC0802-like"/>
    <property type="match status" value="1"/>
</dbReference>
<comment type="caution">
    <text evidence="3">The sequence shown here is derived from an EMBL/GenBank/DDBJ whole genome shotgun (WGS) entry which is preliminary data.</text>
</comment>
<feature type="domain" description="CASTOR ACT" evidence="2">
    <location>
        <begin position="70"/>
        <end position="126"/>
    </location>
</feature>
<evidence type="ECO:0000313" key="4">
    <source>
        <dbReference type="Proteomes" id="UP001576784"/>
    </source>
</evidence>
<keyword evidence="4" id="KW-1185">Reference proteome</keyword>
<dbReference type="InterPro" id="IPR045865">
    <property type="entry name" value="ACT-like_dom_sf"/>
</dbReference>
<evidence type="ECO:0000313" key="3">
    <source>
        <dbReference type="EMBL" id="MFB2894548.1"/>
    </source>
</evidence>
<dbReference type="InterPro" id="IPR018717">
    <property type="entry name" value="DUF2241"/>
</dbReference>
<dbReference type="Pfam" id="PF10000">
    <property type="entry name" value="ACT_3"/>
    <property type="match status" value="1"/>
</dbReference>
<evidence type="ECO:0000259" key="2">
    <source>
        <dbReference type="Pfam" id="PF13840"/>
    </source>
</evidence>
<dbReference type="EMBL" id="JBHFNR010000118">
    <property type="protein sequence ID" value="MFB2894548.1"/>
    <property type="molecule type" value="Genomic_DNA"/>
</dbReference>
<reference evidence="3 4" key="1">
    <citation type="submission" date="2024-09" db="EMBL/GenBank/DDBJ databases">
        <title>Floridaenema gen nov. (Aerosakkonemataceae, Aerosakkonematales ord. nov., Cyanobacteria) from benthic tropical and subtropical fresh waters, with the description of four new species.</title>
        <authorList>
            <person name="Moretto J.A."/>
            <person name="Berthold D.E."/>
            <person name="Lefler F.W."/>
            <person name="Huang I.-S."/>
            <person name="Laughinghouse H. IV."/>
        </authorList>
    </citation>
    <scope>NUCLEOTIDE SEQUENCE [LARGE SCALE GENOMIC DNA]</scope>
    <source>
        <strain evidence="3 4">BLCC-F50</strain>
    </source>
</reference>
<dbReference type="SUPFAM" id="SSF55021">
    <property type="entry name" value="ACT-like"/>
    <property type="match status" value="2"/>
</dbReference>
<dbReference type="Pfam" id="PF13840">
    <property type="entry name" value="ACT_7"/>
    <property type="match status" value="1"/>
</dbReference>
<dbReference type="PANTHER" id="PTHR39199:SF1">
    <property type="entry name" value="BLR5128 PROTEIN"/>
    <property type="match status" value="1"/>
</dbReference>
<accession>A0ABV4XS88</accession>
<sequence length="139" mass="15146">MSGETELSNLIKGMKPQLQTGEYVFCTLPDNQIPKDVQPIGIFREAEGTTLIITKQEADRLSIPYSFVAAWITLTVHSSLEAVGLTAAISGELTKAGISCNVIAAYYHDHLFVAQKDAPRTVEILRAMSLNDVVNTPEP</sequence>
<name>A0ABV4XS88_9CYAN</name>
<feature type="domain" description="DUF2241" evidence="1">
    <location>
        <begin position="2"/>
        <end position="69"/>
    </location>
</feature>
<dbReference type="Proteomes" id="UP001576784">
    <property type="component" value="Unassembled WGS sequence"/>
</dbReference>
<proteinExistence type="predicted"/>
<organism evidence="3 4">
    <name type="scientific">Floridaenema flaviceps BLCC-F50</name>
    <dbReference type="NCBI Taxonomy" id="3153642"/>
    <lineage>
        <taxon>Bacteria</taxon>
        <taxon>Bacillati</taxon>
        <taxon>Cyanobacteriota</taxon>
        <taxon>Cyanophyceae</taxon>
        <taxon>Oscillatoriophycideae</taxon>
        <taxon>Aerosakkonematales</taxon>
        <taxon>Aerosakkonemataceae</taxon>
        <taxon>Floridanema</taxon>
        <taxon>Floridanema flaviceps</taxon>
    </lineage>
</organism>
<protein>
    <submittedName>
        <fullName evidence="3">ACT domain-containing protein</fullName>
    </submittedName>
</protein>
<dbReference type="RefSeq" id="WP_413264194.1">
    <property type="nucleotide sequence ID" value="NZ_JBHFNR010000118.1"/>
</dbReference>
<evidence type="ECO:0000259" key="1">
    <source>
        <dbReference type="Pfam" id="PF10000"/>
    </source>
</evidence>